<evidence type="ECO:0000256" key="2">
    <source>
        <dbReference type="SAM" id="Phobius"/>
    </source>
</evidence>
<keyword evidence="5" id="KW-1185">Reference proteome</keyword>
<feature type="transmembrane region" description="Helical" evidence="2">
    <location>
        <begin position="36"/>
        <end position="55"/>
    </location>
</feature>
<feature type="region of interest" description="Disordered" evidence="1">
    <location>
        <begin position="58"/>
        <end position="103"/>
    </location>
</feature>
<evidence type="ECO:0000313" key="3">
    <source>
        <dbReference type="EMBL" id="KRN28487.1"/>
    </source>
</evidence>
<feature type="compositionally biased region" description="Basic and acidic residues" evidence="1">
    <location>
        <begin position="87"/>
        <end position="103"/>
    </location>
</feature>
<dbReference type="PATRIC" id="fig|81857.3.peg.1497"/>
<keyword evidence="2" id="KW-0812">Transmembrane</keyword>
<accession>A0A0R2FU98</accession>
<reference evidence="5 6" key="1">
    <citation type="journal article" date="2015" name="Genome Announc.">
        <title>Expanding the biotechnology potential of lactobacilli through comparative genomics of 213 strains and associated genera.</title>
        <authorList>
            <person name="Sun Z."/>
            <person name="Harris H.M."/>
            <person name="McCann A."/>
            <person name="Guo C."/>
            <person name="Argimon S."/>
            <person name="Zhang W."/>
            <person name="Yang X."/>
            <person name="Jeffery I.B."/>
            <person name="Cooney J.C."/>
            <person name="Kagawa T.F."/>
            <person name="Liu W."/>
            <person name="Song Y."/>
            <person name="Salvetti E."/>
            <person name="Wrobel A."/>
            <person name="Rasinkangas P."/>
            <person name="Parkhill J."/>
            <person name="Rea M.C."/>
            <person name="O'Sullivan O."/>
            <person name="Ritari J."/>
            <person name="Douillard F.P."/>
            <person name="Paul Ross R."/>
            <person name="Yang R."/>
            <person name="Briner A.E."/>
            <person name="Felis G.E."/>
            <person name="de Vos W.M."/>
            <person name="Barrangou R."/>
            <person name="Klaenhammer T.R."/>
            <person name="Caufield P.W."/>
            <person name="Cui Y."/>
            <person name="Zhang H."/>
            <person name="O'Toole P.W."/>
        </authorList>
    </citation>
    <scope>NUCLEOTIDE SEQUENCE [LARGE SCALE GENOMIC DNA]</scope>
    <source>
        <strain evidence="3 6">ATCC BAA-66</strain>
        <strain evidence="4 5">DSM 13344</strain>
    </source>
</reference>
<keyword evidence="2" id="KW-1133">Transmembrane helix</keyword>
<keyword evidence="2" id="KW-0472">Membrane</keyword>
<gene>
    <name evidence="3" type="ORF">IV38_GL001489</name>
    <name evidence="4" type="ORF">IV40_GL001275</name>
</gene>
<sequence length="103" mass="11729">MGFLLLGILFIFALFTLGPIALVAVAVIGGLMLFVGALRFLFVPAVIVFLVIALMNHSGHNQRRRDRRAYRSERHNNQSGQRRPRKELHNVKVDDDHSSWSDF</sequence>
<evidence type="ECO:0000313" key="5">
    <source>
        <dbReference type="Proteomes" id="UP000051645"/>
    </source>
</evidence>
<proteinExistence type="predicted"/>
<comment type="caution">
    <text evidence="4">The sequence shown here is derived from an EMBL/GenBank/DDBJ whole genome shotgun (WGS) entry which is preliminary data.</text>
</comment>
<dbReference type="AlphaFoldDB" id="A0A0R2FU98"/>
<dbReference type="Proteomes" id="UP000051751">
    <property type="component" value="Unassembled WGS sequence"/>
</dbReference>
<dbReference type="EMBL" id="JQAZ01000003">
    <property type="protein sequence ID" value="KRN31987.1"/>
    <property type="molecule type" value="Genomic_DNA"/>
</dbReference>
<dbReference type="EMBL" id="JQAT01000003">
    <property type="protein sequence ID" value="KRN28487.1"/>
    <property type="molecule type" value="Genomic_DNA"/>
</dbReference>
<name>A0A0R2FU98_9LACO</name>
<evidence type="ECO:0000313" key="6">
    <source>
        <dbReference type="Proteomes" id="UP000051751"/>
    </source>
</evidence>
<evidence type="ECO:0000256" key="1">
    <source>
        <dbReference type="SAM" id="MobiDB-lite"/>
    </source>
</evidence>
<organism evidence="4 5">
    <name type="scientific">Lactobacillus selangorensis</name>
    <dbReference type="NCBI Taxonomy" id="81857"/>
    <lineage>
        <taxon>Bacteria</taxon>
        <taxon>Bacillati</taxon>
        <taxon>Bacillota</taxon>
        <taxon>Bacilli</taxon>
        <taxon>Lactobacillales</taxon>
        <taxon>Lactobacillaceae</taxon>
        <taxon>Lactobacillus</taxon>
    </lineage>
</organism>
<dbReference type="Proteomes" id="UP000051645">
    <property type="component" value="Unassembled WGS sequence"/>
</dbReference>
<dbReference type="STRING" id="81857.IV38_GL001489"/>
<protein>
    <submittedName>
        <fullName evidence="4">Uncharacterized protein</fullName>
    </submittedName>
</protein>
<evidence type="ECO:0000313" key="4">
    <source>
        <dbReference type="EMBL" id="KRN31987.1"/>
    </source>
</evidence>
<dbReference type="RefSeq" id="WP_057769442.1">
    <property type="nucleotide sequence ID" value="NZ_JQAT01000003.1"/>
</dbReference>